<dbReference type="OrthoDB" id="5609487at2"/>
<dbReference type="InterPro" id="IPR021735">
    <property type="entry name" value="DUF3306"/>
</dbReference>
<name>A0A5P1RE62_9GAMM</name>
<proteinExistence type="predicted"/>
<feature type="region of interest" description="Disordered" evidence="1">
    <location>
        <begin position="154"/>
        <end position="202"/>
    </location>
</feature>
<dbReference type="Proteomes" id="UP000324760">
    <property type="component" value="Chromosome"/>
</dbReference>
<protein>
    <submittedName>
        <fullName evidence="2">DUF3306 domain-containing protein</fullName>
    </submittedName>
</protein>
<keyword evidence="3" id="KW-1185">Reference proteome</keyword>
<dbReference type="EMBL" id="CP043869">
    <property type="protein sequence ID" value="QEQ97918.1"/>
    <property type="molecule type" value="Genomic_DNA"/>
</dbReference>
<organism evidence="2 3">
    <name type="scientific">Neptunomonas concharum</name>
    <dbReference type="NCBI Taxonomy" id="1031538"/>
    <lineage>
        <taxon>Bacteria</taxon>
        <taxon>Pseudomonadati</taxon>
        <taxon>Pseudomonadota</taxon>
        <taxon>Gammaproteobacteria</taxon>
        <taxon>Oceanospirillales</taxon>
        <taxon>Oceanospirillaceae</taxon>
        <taxon>Neptunomonas</taxon>
    </lineage>
</organism>
<accession>A0A5P1RE62</accession>
<dbReference type="Pfam" id="PF11748">
    <property type="entry name" value="DUF3306"/>
    <property type="match status" value="1"/>
</dbReference>
<feature type="compositionally biased region" description="Acidic residues" evidence="1">
    <location>
        <begin position="191"/>
        <end position="202"/>
    </location>
</feature>
<feature type="compositionally biased region" description="Polar residues" evidence="1">
    <location>
        <begin position="39"/>
        <end position="64"/>
    </location>
</feature>
<evidence type="ECO:0000256" key="1">
    <source>
        <dbReference type="SAM" id="MobiDB-lite"/>
    </source>
</evidence>
<feature type="region of interest" description="Disordered" evidence="1">
    <location>
        <begin position="31"/>
        <end position="76"/>
    </location>
</feature>
<feature type="compositionally biased region" description="Basic and acidic residues" evidence="1">
    <location>
        <begin position="67"/>
        <end position="76"/>
    </location>
</feature>
<dbReference type="AlphaFoldDB" id="A0A5P1RE62"/>
<sequence length="202" mass="22495">MANSSKWGARKNGKVEDVAVATDESFLGRWSRLKRTEQSHANAPDSSQEATVTEPTSEPLTTAATHPEIDSDREALTDADMPDIESLDQDSNFAQFLSEGVSDAIRQQALRKLFHLPEFNLRDGLNDYDGDFSQIPSMTAEVAKQIRNWVNKHQDELEEAIQDHPSEEESDIRPNQAQPEDTQPQTANQSVDEDLGEADLMG</sequence>
<evidence type="ECO:0000313" key="2">
    <source>
        <dbReference type="EMBL" id="QEQ97918.1"/>
    </source>
</evidence>
<gene>
    <name evidence="2" type="ORF">F0U83_15000</name>
</gene>
<evidence type="ECO:0000313" key="3">
    <source>
        <dbReference type="Proteomes" id="UP000324760"/>
    </source>
</evidence>
<feature type="compositionally biased region" description="Polar residues" evidence="1">
    <location>
        <begin position="173"/>
        <end position="190"/>
    </location>
</feature>
<dbReference type="KEGG" id="ncu:F0U83_15000"/>
<reference evidence="2 3" key="1">
    <citation type="journal article" date="2019" name="Biochem. Eng. J.">
        <title>Metabolic engineering of the marine bacteria Neptunomonas concharum for the production of acetoin and meso-2,3-butanediol from acetate.</title>
        <authorList>
            <person name="Li W."/>
            <person name="Pu N."/>
            <person name="Liu C.-X."/>
            <person name="Yuan Q.-P."/>
            <person name="Li Z.-J."/>
        </authorList>
    </citation>
    <scope>NUCLEOTIDE SEQUENCE [LARGE SCALE GENOMIC DNA]</scope>
    <source>
        <strain evidence="2 3">JCM17730</strain>
    </source>
</reference>